<keyword evidence="6" id="KW-0413">Isomerase</keyword>
<evidence type="ECO:0000256" key="1">
    <source>
        <dbReference type="ARBA" id="ARBA00009922"/>
    </source>
</evidence>
<comment type="catalytic activity">
    <reaction evidence="7">
        <text>Couples ATP hydrolysis with the unwinding of duplex DNA by translocating in the 3'-5' direction.</text>
        <dbReference type="EC" id="5.6.2.4"/>
    </reaction>
</comment>
<sequence length="652" mass="75881">MDEDIFELETNIPEFIKNELDSEQLEAVVNSRGRSLIIAGPGSGKTRVITYKIAYLMYNGINPKNILLVTFTRAAAKEMIERVKNVTNSDIEEMTAGTFHHVCNAILRRYAGKLGYKNNFTILDSEDAKDVLKIARNEYKENIGDRAQKLPKENVIMKIISYSKNTLKSLRESILEVSSNLIEYENDIEYIWQKYAEIKKDINAMDYDDILVNTAVLFRMNKEILQFISSKYRYVLVDEFQDTNKIQLEIVEALSSVHGNLIAVGDDSQSIYSFRGARFENVKEFMENSTLFKIQTNYRSTPEIVNLVNEMIPLNSVHKTLKSVRNSIDKPIIIETFDDLEQSEAVVKIIKEKLDEGLEPNEIAVLYRSHFLSMTLQQKLDSKKIPYRLLSGKRFIETAHIKDILSFLKIVQNPYDKISWTRALKLFPKIGSKTAVRVYENIFDSLNDNKNLEIGLETSLLKKNKNVLNFFVELFKNNTASDIIEYVFKNHYKEYSKLTFKDSRSRNMDIERFIEIADKYETLEKFLEEMTLSENIKVSSSRKEKEEKEVTLTTIHGSKGLEWKVVILISVNPGDFPNGMAIREKRIDEEERLFYVAITRAKNELYILKQVTGTVNPYMRNSFVFMKKENDFIKRIPNQYIKKLKTGYKRYF</sequence>
<keyword evidence="3 10" id="KW-0378">Hydrolase</keyword>
<dbReference type="Proteomes" id="UP000516361">
    <property type="component" value="Chromosome"/>
</dbReference>
<dbReference type="PROSITE" id="PS51198">
    <property type="entry name" value="UVRD_HELICASE_ATP_BIND"/>
    <property type="match status" value="1"/>
</dbReference>
<evidence type="ECO:0000256" key="4">
    <source>
        <dbReference type="ARBA" id="ARBA00022806"/>
    </source>
</evidence>
<dbReference type="EMBL" id="AP018712">
    <property type="protein sequence ID" value="BBE30890.1"/>
    <property type="molecule type" value="Genomic_DNA"/>
</dbReference>
<evidence type="ECO:0000313" key="14">
    <source>
        <dbReference type="Proteomes" id="UP000516361"/>
    </source>
</evidence>
<comment type="similarity">
    <text evidence="1">Belongs to the helicase family. UvrD subfamily.</text>
</comment>
<dbReference type="GO" id="GO:0005524">
    <property type="term" value="F:ATP binding"/>
    <property type="evidence" value="ECO:0007669"/>
    <property type="project" value="UniProtKB-UniRule"/>
</dbReference>
<dbReference type="GO" id="GO:0000725">
    <property type="term" value="P:recombinational repair"/>
    <property type="evidence" value="ECO:0007669"/>
    <property type="project" value="TreeGrafter"/>
</dbReference>
<dbReference type="PROSITE" id="PS51217">
    <property type="entry name" value="UVRD_HELICASE_CTER"/>
    <property type="match status" value="1"/>
</dbReference>
<dbReference type="Pfam" id="PF13361">
    <property type="entry name" value="UvrD_C"/>
    <property type="match status" value="1"/>
</dbReference>
<dbReference type="AlphaFoldDB" id="A0A7G1G3B2"/>
<dbReference type="InterPro" id="IPR027417">
    <property type="entry name" value="P-loop_NTPase"/>
</dbReference>
<evidence type="ECO:0000256" key="3">
    <source>
        <dbReference type="ARBA" id="ARBA00022801"/>
    </source>
</evidence>
<dbReference type="InterPro" id="IPR000212">
    <property type="entry name" value="DNA_helicase_UvrD/REP"/>
</dbReference>
<dbReference type="CDD" id="cd17932">
    <property type="entry name" value="DEXQc_UvrD"/>
    <property type="match status" value="1"/>
</dbReference>
<keyword evidence="5 10" id="KW-0067">ATP-binding</keyword>
<dbReference type="KEGG" id="ocy:OSSY52_10310"/>
<evidence type="ECO:0000256" key="10">
    <source>
        <dbReference type="PROSITE-ProRule" id="PRU00560"/>
    </source>
</evidence>
<gene>
    <name evidence="13" type="ORF">OSSY52_10310</name>
</gene>
<feature type="domain" description="UvrD-like helicase C-terminal" evidence="12">
    <location>
        <begin position="302"/>
        <end position="560"/>
    </location>
</feature>
<evidence type="ECO:0000313" key="13">
    <source>
        <dbReference type="EMBL" id="BBE30890.1"/>
    </source>
</evidence>
<evidence type="ECO:0000259" key="12">
    <source>
        <dbReference type="PROSITE" id="PS51217"/>
    </source>
</evidence>
<protein>
    <recommendedName>
        <fullName evidence="8">DNA 3'-5' helicase</fullName>
        <ecNumber evidence="8">5.6.2.4</ecNumber>
    </recommendedName>
</protein>
<feature type="binding site" evidence="10">
    <location>
        <begin position="39"/>
        <end position="46"/>
    </location>
    <ligand>
        <name>ATP</name>
        <dbReference type="ChEBI" id="CHEBI:30616"/>
    </ligand>
</feature>
<name>A0A7G1G3B2_9BACT</name>
<dbReference type="GO" id="GO:0043138">
    <property type="term" value="F:3'-5' DNA helicase activity"/>
    <property type="evidence" value="ECO:0007669"/>
    <property type="project" value="UniProtKB-EC"/>
</dbReference>
<dbReference type="SUPFAM" id="SSF52540">
    <property type="entry name" value="P-loop containing nucleoside triphosphate hydrolases"/>
    <property type="match status" value="1"/>
</dbReference>
<dbReference type="EC" id="5.6.2.4" evidence="8"/>
<evidence type="ECO:0000259" key="11">
    <source>
        <dbReference type="PROSITE" id="PS51198"/>
    </source>
</evidence>
<dbReference type="Gene3D" id="1.10.486.10">
    <property type="entry name" value="PCRA, domain 4"/>
    <property type="match status" value="1"/>
</dbReference>
<dbReference type="InterPro" id="IPR013986">
    <property type="entry name" value="DExx_box_DNA_helicase_dom_sf"/>
</dbReference>
<evidence type="ECO:0000256" key="2">
    <source>
        <dbReference type="ARBA" id="ARBA00022741"/>
    </source>
</evidence>
<dbReference type="InParanoid" id="A0A7G1G3B2"/>
<reference evidence="13 14" key="1">
    <citation type="submission" date="2018-06" db="EMBL/GenBank/DDBJ databases">
        <title>Genome sequencing of Oceanotoga sp. sy52.</title>
        <authorList>
            <person name="Mori K."/>
        </authorList>
    </citation>
    <scope>NUCLEOTIDE SEQUENCE [LARGE SCALE GENOMIC DNA]</scope>
    <source>
        <strain evidence="14">sy52</strain>
    </source>
</reference>
<evidence type="ECO:0000256" key="9">
    <source>
        <dbReference type="ARBA" id="ARBA00048988"/>
    </source>
</evidence>
<dbReference type="GO" id="GO:0005829">
    <property type="term" value="C:cytosol"/>
    <property type="evidence" value="ECO:0007669"/>
    <property type="project" value="TreeGrafter"/>
</dbReference>
<dbReference type="InterPro" id="IPR014016">
    <property type="entry name" value="UvrD-like_ATP-bd"/>
</dbReference>
<keyword evidence="4 10" id="KW-0347">Helicase</keyword>
<keyword evidence="2 10" id="KW-0547">Nucleotide-binding</keyword>
<evidence type="ECO:0000256" key="7">
    <source>
        <dbReference type="ARBA" id="ARBA00034617"/>
    </source>
</evidence>
<evidence type="ECO:0000256" key="8">
    <source>
        <dbReference type="ARBA" id="ARBA00034808"/>
    </source>
</evidence>
<organism evidence="13 14">
    <name type="scientific">Tepiditoga spiralis</name>
    <dbReference type="NCBI Taxonomy" id="2108365"/>
    <lineage>
        <taxon>Bacteria</taxon>
        <taxon>Thermotogati</taxon>
        <taxon>Thermotogota</taxon>
        <taxon>Thermotogae</taxon>
        <taxon>Petrotogales</taxon>
        <taxon>Petrotogaceae</taxon>
        <taxon>Tepiditoga</taxon>
    </lineage>
</organism>
<dbReference type="RefSeq" id="WP_190615957.1">
    <property type="nucleotide sequence ID" value="NZ_AP018712.1"/>
</dbReference>
<dbReference type="PANTHER" id="PTHR11070">
    <property type="entry name" value="UVRD / RECB / PCRA DNA HELICASE FAMILY MEMBER"/>
    <property type="match status" value="1"/>
</dbReference>
<dbReference type="GO" id="GO:0016787">
    <property type="term" value="F:hydrolase activity"/>
    <property type="evidence" value="ECO:0007669"/>
    <property type="project" value="UniProtKB-UniRule"/>
</dbReference>
<dbReference type="FunCoup" id="A0A7G1G3B2">
    <property type="interactions" value="440"/>
</dbReference>
<comment type="catalytic activity">
    <reaction evidence="9">
        <text>ATP + H2O = ADP + phosphate + H(+)</text>
        <dbReference type="Rhea" id="RHEA:13065"/>
        <dbReference type="ChEBI" id="CHEBI:15377"/>
        <dbReference type="ChEBI" id="CHEBI:15378"/>
        <dbReference type="ChEBI" id="CHEBI:30616"/>
        <dbReference type="ChEBI" id="CHEBI:43474"/>
        <dbReference type="ChEBI" id="CHEBI:456216"/>
        <dbReference type="EC" id="5.6.2.4"/>
    </reaction>
</comment>
<keyword evidence="14" id="KW-1185">Reference proteome</keyword>
<evidence type="ECO:0000256" key="5">
    <source>
        <dbReference type="ARBA" id="ARBA00022840"/>
    </source>
</evidence>
<dbReference type="PANTHER" id="PTHR11070:SF3">
    <property type="entry name" value="DNA 3'-5' HELICASE"/>
    <property type="match status" value="1"/>
</dbReference>
<dbReference type="Gene3D" id="1.10.10.160">
    <property type="match status" value="1"/>
</dbReference>
<feature type="domain" description="UvrD-like helicase ATP-binding" evidence="11">
    <location>
        <begin position="18"/>
        <end position="301"/>
    </location>
</feature>
<dbReference type="Gene3D" id="3.40.50.300">
    <property type="entry name" value="P-loop containing nucleotide triphosphate hydrolases"/>
    <property type="match status" value="2"/>
</dbReference>
<evidence type="ECO:0000256" key="6">
    <source>
        <dbReference type="ARBA" id="ARBA00023235"/>
    </source>
</evidence>
<accession>A0A7G1G3B2</accession>
<dbReference type="Pfam" id="PF00580">
    <property type="entry name" value="UvrD-helicase"/>
    <property type="match status" value="1"/>
</dbReference>
<dbReference type="InterPro" id="IPR014017">
    <property type="entry name" value="DNA_helicase_UvrD-like_C"/>
</dbReference>
<dbReference type="GO" id="GO:0003677">
    <property type="term" value="F:DNA binding"/>
    <property type="evidence" value="ECO:0007669"/>
    <property type="project" value="InterPro"/>
</dbReference>
<proteinExistence type="inferred from homology"/>